<name>A0A6N7S9C6_9FIRM</name>
<proteinExistence type="predicted"/>
<dbReference type="Proteomes" id="UP000480929">
    <property type="component" value="Unassembled WGS sequence"/>
</dbReference>
<dbReference type="RefSeq" id="WP_154239323.1">
    <property type="nucleotide sequence ID" value="NZ_WKPI01000023.1"/>
</dbReference>
<keyword evidence="1" id="KW-0732">Signal</keyword>
<feature type="signal peptide" evidence="1">
    <location>
        <begin position="1"/>
        <end position="21"/>
    </location>
</feature>
<reference evidence="4 5" key="1">
    <citation type="journal article" date="2019" name="Nat. Med.">
        <title>A library of human gut bacterial isolates paired with longitudinal multiomics data enables mechanistic microbiome research.</title>
        <authorList>
            <person name="Poyet M."/>
            <person name="Groussin M."/>
            <person name="Gibbons S.M."/>
            <person name="Avila-Pacheco J."/>
            <person name="Jiang X."/>
            <person name="Kearney S.M."/>
            <person name="Perrotta A.R."/>
            <person name="Berdy B."/>
            <person name="Zhao S."/>
            <person name="Lieberman T.D."/>
            <person name="Swanson P.K."/>
            <person name="Smith M."/>
            <person name="Roesemann S."/>
            <person name="Alexander J.E."/>
            <person name="Rich S.A."/>
            <person name="Livny J."/>
            <person name="Vlamakis H."/>
            <person name="Clish C."/>
            <person name="Bullock K."/>
            <person name="Deik A."/>
            <person name="Scott J."/>
            <person name="Pierce K.A."/>
            <person name="Xavier R.J."/>
            <person name="Alm E.J."/>
        </authorList>
    </citation>
    <scope>NUCLEOTIDE SEQUENCE [LARGE SCALE GENOMIC DNA]</scope>
    <source>
        <strain evidence="2 4">BIOML-A4</strain>
        <strain evidence="3 5">BIOML-A5</strain>
    </source>
</reference>
<evidence type="ECO:0000313" key="2">
    <source>
        <dbReference type="EMBL" id="MSA90148.1"/>
    </source>
</evidence>
<evidence type="ECO:0000313" key="3">
    <source>
        <dbReference type="EMBL" id="MSC33878.1"/>
    </source>
</evidence>
<evidence type="ECO:0000313" key="4">
    <source>
        <dbReference type="Proteomes" id="UP000433575"/>
    </source>
</evidence>
<dbReference type="AlphaFoldDB" id="A0A6N7S9C6"/>
<dbReference type="OrthoDB" id="1651522at2"/>
<evidence type="ECO:0000313" key="5">
    <source>
        <dbReference type="Proteomes" id="UP000480929"/>
    </source>
</evidence>
<protein>
    <recommendedName>
        <fullName evidence="6">DUF5050 domain-containing protein</fullName>
    </recommendedName>
</protein>
<gene>
    <name evidence="3" type="ORF">GKD88_12180</name>
    <name evidence="2" type="ORF">GKE08_12510</name>
</gene>
<evidence type="ECO:0000256" key="1">
    <source>
        <dbReference type="SAM" id="SignalP"/>
    </source>
</evidence>
<keyword evidence="5" id="KW-1185">Reference proteome</keyword>
<organism evidence="2 4">
    <name type="scientific">Holdemania massiliensis</name>
    <dbReference type="NCBI Taxonomy" id="1468449"/>
    <lineage>
        <taxon>Bacteria</taxon>
        <taxon>Bacillati</taxon>
        <taxon>Bacillota</taxon>
        <taxon>Erysipelotrichia</taxon>
        <taxon>Erysipelotrichales</taxon>
        <taxon>Erysipelotrichaceae</taxon>
        <taxon>Holdemania</taxon>
    </lineage>
</organism>
<dbReference type="Proteomes" id="UP000433575">
    <property type="component" value="Unassembled WGS sequence"/>
</dbReference>
<dbReference type="EMBL" id="WKPI01000023">
    <property type="protein sequence ID" value="MSC33878.1"/>
    <property type="molecule type" value="Genomic_DNA"/>
</dbReference>
<comment type="caution">
    <text evidence="2">The sequence shown here is derived from an EMBL/GenBank/DDBJ whole genome shotgun (WGS) entry which is preliminary data.</text>
</comment>
<dbReference type="EMBL" id="WKPJ01000021">
    <property type="protein sequence ID" value="MSA90148.1"/>
    <property type="molecule type" value="Genomic_DNA"/>
</dbReference>
<sequence>MKKRIVVLLTACLLLPLSACRNQGRQSNGTASVSATPASLVHVSEMQGQYGWNDGFYTSQNNHDGDYGNLMYIDYDSKKKVYLCNKAECQHKDDTCLSYIPVEGAQGLFVDAGKLYRLSNAYSDNGQSVAPGLFVSDLDGTNSRLLYQLDSGMSWLRDFVFGNGMLYADVMTMQAFEDEDGQGMLFSGDDSGSCLLAVDLSNGKAEIVLDLKDKKIIGAHEGNLILSESRGGRLLFSRYEPESQTETPIEDIALTSAVTVGEGRIYYVLPGESTLTALDILSGEISELRVVLPETPDYLAYRDGLILCMQWNGSVAIRAVEAASQTIHNIDLYLAGIEERIPVEVKAQWGDYFLIISGYRMENEYVDWAGVTQDYIDGEEFALIKKEDFLAGKPEYLRITE</sequence>
<accession>A0A6N7S9C6</accession>
<feature type="chain" id="PRO_5039325901" description="DUF5050 domain-containing protein" evidence="1">
    <location>
        <begin position="22"/>
        <end position="401"/>
    </location>
</feature>
<dbReference type="SUPFAM" id="SSF63825">
    <property type="entry name" value="YWTD domain"/>
    <property type="match status" value="1"/>
</dbReference>
<evidence type="ECO:0008006" key="6">
    <source>
        <dbReference type="Google" id="ProtNLM"/>
    </source>
</evidence>